<dbReference type="PANTHER" id="PTHR42743">
    <property type="entry name" value="AMINO-ACID AMINOTRANSFERASE"/>
    <property type="match status" value="1"/>
</dbReference>
<dbReference type="FunFam" id="3.20.10.10:FF:000002">
    <property type="entry name" value="D-alanine aminotransferase"/>
    <property type="match status" value="1"/>
</dbReference>
<dbReference type="InterPro" id="IPR001544">
    <property type="entry name" value="Aminotrans_IV"/>
</dbReference>
<evidence type="ECO:0000313" key="5">
    <source>
        <dbReference type="Proteomes" id="UP000886885"/>
    </source>
</evidence>
<organism evidence="4 5">
    <name type="scientific">Populus tomentosa</name>
    <name type="common">Chinese white poplar</name>
    <dbReference type="NCBI Taxonomy" id="118781"/>
    <lineage>
        <taxon>Eukaryota</taxon>
        <taxon>Viridiplantae</taxon>
        <taxon>Streptophyta</taxon>
        <taxon>Embryophyta</taxon>
        <taxon>Tracheophyta</taxon>
        <taxon>Spermatophyta</taxon>
        <taxon>Magnoliopsida</taxon>
        <taxon>eudicotyledons</taxon>
        <taxon>Gunneridae</taxon>
        <taxon>Pentapetalae</taxon>
        <taxon>rosids</taxon>
        <taxon>fabids</taxon>
        <taxon>Malpighiales</taxon>
        <taxon>Salicaceae</taxon>
        <taxon>Saliceae</taxon>
        <taxon>Populus</taxon>
    </lineage>
</organism>
<evidence type="ECO:0000256" key="1">
    <source>
        <dbReference type="ARBA" id="ARBA00001933"/>
    </source>
</evidence>
<keyword evidence="3" id="KW-0663">Pyridoxal phosphate</keyword>
<keyword evidence="5" id="KW-1185">Reference proteome</keyword>
<gene>
    <name evidence="4" type="ORF">POTOM_056976</name>
</gene>
<reference evidence="4" key="1">
    <citation type="journal article" date="2020" name="bioRxiv">
        <title>Hybrid origin of Populus tomentosa Carr. identified through genome sequencing and phylogenomic analysis.</title>
        <authorList>
            <person name="An X."/>
            <person name="Gao K."/>
            <person name="Chen Z."/>
            <person name="Li J."/>
            <person name="Yang X."/>
            <person name="Yang X."/>
            <person name="Zhou J."/>
            <person name="Guo T."/>
            <person name="Zhao T."/>
            <person name="Huang S."/>
            <person name="Miao D."/>
            <person name="Khan W.U."/>
            <person name="Rao P."/>
            <person name="Ye M."/>
            <person name="Lei B."/>
            <person name="Liao W."/>
            <person name="Wang J."/>
            <person name="Ji L."/>
            <person name="Li Y."/>
            <person name="Guo B."/>
            <person name="Mustafa N.S."/>
            <person name="Li S."/>
            <person name="Yun Q."/>
            <person name="Keller S.R."/>
            <person name="Mao J."/>
            <person name="Zhang R."/>
            <person name="Strauss S.H."/>
        </authorList>
    </citation>
    <scope>NUCLEOTIDE SEQUENCE</scope>
    <source>
        <strain evidence="4">GM15</strain>
        <tissue evidence="4">Leaf</tissue>
    </source>
</reference>
<comment type="caution">
    <text evidence="4">The sequence shown here is derived from an EMBL/GenBank/DDBJ whole genome shotgun (WGS) entry which is preliminary data.</text>
</comment>
<dbReference type="PANTHER" id="PTHR42743:SF22">
    <property type="entry name" value="D-AMINO-ACID TRANSAMINASE, CHLOROPLASTIC"/>
    <property type="match status" value="1"/>
</dbReference>
<dbReference type="OrthoDB" id="25921at2759"/>
<dbReference type="GO" id="GO:0008652">
    <property type="term" value="P:amino acid biosynthetic process"/>
    <property type="evidence" value="ECO:0007669"/>
    <property type="project" value="UniProtKB-ARBA"/>
</dbReference>
<proteinExistence type="inferred from homology"/>
<evidence type="ECO:0000313" key="4">
    <source>
        <dbReference type="EMBL" id="KAG6739381.1"/>
    </source>
</evidence>
<sequence>MASLSTSLPKPSFQHPNTSINLPDHFHNSCLVPRNLSFQRLGLISQHGLFGKVKIARCSHQAEALVDSNTQISDVPILTCSEAFERLKKNRENQKGKQQFLAMYSSIFGGITTDTSAMVIPLDDHMVHRGHGVFDTAAIVDGNSVVLFASIELPRPVNEFHVSKSIGYTTNAPKAQIAKHRHNIMHLYEFDQHLDRILRSASLAKINLPFDRENIRRILIQTVSASKCKTGSLRYWLSAGPGDFQLSPSDCHQPALYAIVIQDQSPRDSRGIKVVTSSVPIKPPQFATVKSVNYLPNALSKMEAEENDAYASIWLDNDGFVAEGPSMNVAFVTKEKDLLMPAFDKILSGCTAKRVLTLAEGLVKEGKLHGIKIDDVTVEEGKKADEMMLIGSGVLVRPVVQWDNQVIGDGKEGPITQVLLALILEDMKSGPPAVRVPVP</sequence>
<dbReference type="Proteomes" id="UP000886885">
    <property type="component" value="Chromosome 18D"/>
</dbReference>
<dbReference type="Pfam" id="PF01063">
    <property type="entry name" value="Aminotran_4"/>
    <property type="match status" value="1"/>
</dbReference>
<comment type="cofactor">
    <cofactor evidence="1">
        <name>pyridoxal 5'-phosphate</name>
        <dbReference type="ChEBI" id="CHEBI:597326"/>
    </cofactor>
</comment>
<dbReference type="CDD" id="cd00449">
    <property type="entry name" value="PLPDE_IV"/>
    <property type="match status" value="1"/>
</dbReference>
<comment type="similarity">
    <text evidence="2">Belongs to the class-IV pyridoxal-phosphate-dependent aminotransferase family.</text>
</comment>
<dbReference type="GO" id="GO:0003824">
    <property type="term" value="F:catalytic activity"/>
    <property type="evidence" value="ECO:0007669"/>
    <property type="project" value="InterPro"/>
</dbReference>
<dbReference type="AlphaFoldDB" id="A0A8X7XVM8"/>
<dbReference type="GO" id="GO:0046394">
    <property type="term" value="P:carboxylic acid biosynthetic process"/>
    <property type="evidence" value="ECO:0007669"/>
    <property type="project" value="UniProtKB-ARBA"/>
</dbReference>
<accession>A0A8X7XVM8</accession>
<name>A0A8X7XVM8_POPTO</name>
<evidence type="ECO:0000256" key="2">
    <source>
        <dbReference type="ARBA" id="ARBA00009320"/>
    </source>
</evidence>
<evidence type="ECO:0000256" key="3">
    <source>
        <dbReference type="ARBA" id="ARBA00022898"/>
    </source>
</evidence>
<dbReference type="InterPro" id="IPR050571">
    <property type="entry name" value="Class-IV_PLP-Dep_Aminotrnsfr"/>
</dbReference>
<dbReference type="EMBL" id="JAAWWB010000036">
    <property type="protein sequence ID" value="KAG6739381.1"/>
    <property type="molecule type" value="Genomic_DNA"/>
</dbReference>
<protein>
    <submittedName>
        <fullName evidence="4">Uncharacterized protein</fullName>
    </submittedName>
</protein>